<reference evidence="1" key="1">
    <citation type="submission" date="2019-09" db="EMBL/GenBank/DDBJ databases">
        <authorList>
            <person name="Teo W.F.A."/>
            <person name="Duangmal K."/>
        </authorList>
    </citation>
    <scope>NUCLEOTIDE SEQUENCE [LARGE SCALE GENOMIC DNA]</scope>
    <source>
        <strain evidence="1">K81G1</strain>
    </source>
</reference>
<dbReference type="EMBL" id="VMNW02000104">
    <property type="protein sequence ID" value="KAA9151208.1"/>
    <property type="molecule type" value="Genomic_DNA"/>
</dbReference>
<dbReference type="OrthoDB" id="9760040at2"/>
<evidence type="ECO:0000313" key="1">
    <source>
        <dbReference type="EMBL" id="KAA9151208.1"/>
    </source>
</evidence>
<dbReference type="Pfam" id="PF05960">
    <property type="entry name" value="DUF885"/>
    <property type="match status" value="1"/>
</dbReference>
<sequence>MREWEVVDDLAGELSALDFERDPLRASVLGLPGAHDRLPDPSAAAEQRFRERYVDIVERAERAEGDQVTKGVVLGQARMAIDLIDSRLTEFAVSDAFAAPLQVVLLTLPTITLEDEERASGYLARLAGFPSFVDKLIERQRGGPVPPEFLVDFALAYCDRHLADPDADPLRVGPGGAERDKLLAEVVRPAIAGYREFLATEVKPAALPSDKAGMCWQDGGEERYAKLIRAHTTTDRSARELHETGLRLIDSLAGEYRELGERVFGTRDLAEIFERLRTDPELRWGSGEELLESARVAIRAAEAVAPQWFRTIPEQRCDVRAVPAAEAESGTIAYYVEPALDGSRPGVYYANTARAEERFRHTSEAIAFHEAVPGHHFQIALALGLTDLPLLRRIADFNAYLEGWGLYAERLADEMGLYTSDLTRMGMLTQDSMRAGRLVVDTGLHALGWSRQQAVAYLRDNTPMSPVEIEAEVDRYAGCPGQALSYMTGRLEIQRLRGEAERALGAGFDIREFHDVVLGNGILPLPVLADVVGEWVRRRVG</sequence>
<comment type="caution">
    <text evidence="1">The sequence shown here is derived from an EMBL/GenBank/DDBJ whole genome shotgun (WGS) entry which is preliminary data.</text>
</comment>
<gene>
    <name evidence="1" type="ORF">FPZ12_039410</name>
</gene>
<dbReference type="InterPro" id="IPR010281">
    <property type="entry name" value="DUF885"/>
</dbReference>
<keyword evidence="2" id="KW-1185">Reference proteome</keyword>
<name>A0A5N0UMQ0_9PSEU</name>
<protein>
    <submittedName>
        <fullName evidence="1">DUF885 domain-containing protein</fullName>
    </submittedName>
</protein>
<dbReference type="AlphaFoldDB" id="A0A5N0UMQ0"/>
<dbReference type="Proteomes" id="UP000319769">
    <property type="component" value="Unassembled WGS sequence"/>
</dbReference>
<proteinExistence type="predicted"/>
<organism evidence="1 2">
    <name type="scientific">Amycolatopsis acidicola</name>
    <dbReference type="NCBI Taxonomy" id="2596893"/>
    <lineage>
        <taxon>Bacteria</taxon>
        <taxon>Bacillati</taxon>
        <taxon>Actinomycetota</taxon>
        <taxon>Actinomycetes</taxon>
        <taxon>Pseudonocardiales</taxon>
        <taxon>Pseudonocardiaceae</taxon>
        <taxon>Amycolatopsis</taxon>
    </lineage>
</organism>
<evidence type="ECO:0000313" key="2">
    <source>
        <dbReference type="Proteomes" id="UP000319769"/>
    </source>
</evidence>
<dbReference type="PANTHER" id="PTHR33361">
    <property type="entry name" value="GLR0591 PROTEIN"/>
    <property type="match status" value="1"/>
</dbReference>
<dbReference type="RefSeq" id="WP_144755863.1">
    <property type="nucleotide sequence ID" value="NZ_VMNW02000104.1"/>
</dbReference>
<accession>A0A5N0UMQ0</accession>
<dbReference type="PANTHER" id="PTHR33361:SF2">
    <property type="entry name" value="DUF885 DOMAIN-CONTAINING PROTEIN"/>
    <property type="match status" value="1"/>
</dbReference>